<organism evidence="12">
    <name type="scientific">Dictyoglomus thermophilum</name>
    <dbReference type="NCBI Taxonomy" id="14"/>
    <lineage>
        <taxon>Bacteria</taxon>
        <taxon>Pseudomonadati</taxon>
        <taxon>Dictyoglomota</taxon>
        <taxon>Dictyoglomia</taxon>
        <taxon>Dictyoglomales</taxon>
        <taxon>Dictyoglomaceae</taxon>
        <taxon>Dictyoglomus</taxon>
    </lineage>
</organism>
<feature type="binding site" evidence="8">
    <location>
        <position position="257"/>
    </location>
    <ligand>
        <name>Mg(2+)</name>
        <dbReference type="ChEBI" id="CHEBI:18420"/>
        <label>2</label>
    </ligand>
</feature>
<dbReference type="Pfam" id="PF02769">
    <property type="entry name" value="AIRS_C"/>
    <property type="match status" value="2"/>
</dbReference>
<feature type="binding site" evidence="8">
    <location>
        <position position="482"/>
    </location>
    <ligand>
        <name>ATP</name>
        <dbReference type="ChEBI" id="CHEBI:30616"/>
    </ligand>
</feature>
<evidence type="ECO:0000256" key="3">
    <source>
        <dbReference type="ARBA" id="ARBA00022723"/>
    </source>
</evidence>
<name>A0A7V4DXZ4_DICTH</name>
<evidence type="ECO:0000256" key="8">
    <source>
        <dbReference type="HAMAP-Rule" id="MF_00420"/>
    </source>
</evidence>
<feature type="binding site" evidence="8">
    <location>
        <position position="519"/>
    </location>
    <ligand>
        <name>ATP</name>
        <dbReference type="ChEBI" id="CHEBI:30616"/>
    </ligand>
</feature>
<dbReference type="RefSeq" id="WP_012547310.1">
    <property type="nucleotide sequence ID" value="NZ_VTFL01000004.1"/>
</dbReference>
<dbReference type="InterPro" id="IPR036676">
    <property type="entry name" value="PurM-like_C_sf"/>
</dbReference>
<dbReference type="GO" id="GO:0000287">
    <property type="term" value="F:magnesium ion binding"/>
    <property type="evidence" value="ECO:0007669"/>
    <property type="project" value="UniProtKB-UniRule"/>
</dbReference>
<feature type="active site" description="Proton acceptor" evidence="8">
    <location>
        <position position="83"/>
    </location>
</feature>
<feature type="binding site" evidence="8">
    <location>
        <position position="81"/>
    </location>
    <ligand>
        <name>Mg(2+)</name>
        <dbReference type="ChEBI" id="CHEBI:18420"/>
        <label>1</label>
    </ligand>
</feature>
<dbReference type="PANTHER" id="PTHR43555:SF1">
    <property type="entry name" value="PHOSPHORIBOSYLFORMYLGLYCINAMIDINE SYNTHASE SUBUNIT PURL"/>
    <property type="match status" value="1"/>
</dbReference>
<dbReference type="InterPro" id="IPR016188">
    <property type="entry name" value="PurM-like_N"/>
</dbReference>
<feature type="binding site" evidence="8">
    <location>
        <position position="105"/>
    </location>
    <ligand>
        <name>Mg(2+)</name>
        <dbReference type="ChEBI" id="CHEBI:18420"/>
        <label>2</label>
    </ligand>
</feature>
<dbReference type="NCBIfam" id="NF002290">
    <property type="entry name" value="PRK01213.1"/>
    <property type="match status" value="1"/>
</dbReference>
<evidence type="ECO:0000256" key="2">
    <source>
        <dbReference type="ARBA" id="ARBA00022598"/>
    </source>
</evidence>
<dbReference type="EMBL" id="DTDV01000007">
    <property type="protein sequence ID" value="HGK23463.1"/>
    <property type="molecule type" value="Genomic_DNA"/>
</dbReference>
<dbReference type="OMA" id="AIHPTPV"/>
<comment type="caution">
    <text evidence="8">Lacks conserved residue(s) required for the propagation of feature annotation.</text>
</comment>
<keyword evidence="2 8" id="KW-0436">Ligase</keyword>
<feature type="binding site" evidence="8">
    <location>
        <begin position="82"/>
        <end position="85"/>
    </location>
    <ligand>
        <name>substrate</name>
    </ligand>
</feature>
<accession>A0A7V4DXZ4</accession>
<keyword evidence="7 8" id="KW-0460">Magnesium</keyword>
<reference evidence="12" key="1">
    <citation type="journal article" date="2020" name="mSystems">
        <title>Genome- and Community-Level Interaction Insights into Carbon Utilization and Element Cycling Functions of Hydrothermarchaeota in Hydrothermal Sediment.</title>
        <authorList>
            <person name="Zhou Z."/>
            <person name="Liu Y."/>
            <person name="Xu W."/>
            <person name="Pan J."/>
            <person name="Luo Z.H."/>
            <person name="Li M."/>
        </authorList>
    </citation>
    <scope>NUCLEOTIDE SEQUENCE [LARGE SCALE GENOMIC DNA]</scope>
    <source>
        <strain evidence="12">SpSt-70</strain>
    </source>
</reference>
<comment type="subunit">
    <text evidence="8">Monomer. Part of the FGAM synthase complex composed of 1 PurL, 1 PurQ and 2 PurS subunits.</text>
</comment>
<proteinExistence type="inferred from homology"/>
<dbReference type="InterPro" id="IPR041609">
    <property type="entry name" value="PurL_linker"/>
</dbReference>
<dbReference type="InterPro" id="IPR036921">
    <property type="entry name" value="PurM-like_N_sf"/>
</dbReference>
<feature type="binding site" evidence="8">
    <location>
        <position position="229"/>
    </location>
    <ligand>
        <name>substrate</name>
    </ligand>
</feature>
<feature type="binding site" evidence="8">
    <location>
        <position position="40"/>
    </location>
    <ligand>
        <name>ATP</name>
        <dbReference type="ChEBI" id="CHEBI:30616"/>
    </ligand>
</feature>
<dbReference type="GO" id="GO:0005524">
    <property type="term" value="F:ATP binding"/>
    <property type="evidence" value="ECO:0007669"/>
    <property type="project" value="UniProtKB-UniRule"/>
</dbReference>
<evidence type="ECO:0000313" key="12">
    <source>
        <dbReference type="EMBL" id="HGK23463.1"/>
    </source>
</evidence>
<dbReference type="FunFam" id="3.30.1330.10:FF:000004">
    <property type="entry name" value="Phosphoribosylformylglycinamidine synthase subunit PurL"/>
    <property type="match status" value="1"/>
</dbReference>
<dbReference type="PIRSF" id="PIRSF001587">
    <property type="entry name" value="FGAM_synthase_II"/>
    <property type="match status" value="1"/>
</dbReference>
<dbReference type="HAMAP" id="MF_00420">
    <property type="entry name" value="PurL_2"/>
    <property type="match status" value="1"/>
</dbReference>
<comment type="caution">
    <text evidence="12">The sequence shown here is derived from an EMBL/GenBank/DDBJ whole genome shotgun (WGS) entry which is preliminary data.</text>
</comment>
<keyword evidence="6 8" id="KW-0067">ATP-binding</keyword>
<feature type="binding site" evidence="8">
    <location>
        <position position="104"/>
    </location>
    <ligand>
        <name>substrate</name>
    </ligand>
</feature>
<dbReference type="InterPro" id="IPR010074">
    <property type="entry name" value="PRibForGlyAmidine_synth_PurL"/>
</dbReference>
<feature type="active site" evidence="8">
    <location>
        <position position="37"/>
    </location>
</feature>
<dbReference type="GO" id="GO:0005737">
    <property type="term" value="C:cytoplasm"/>
    <property type="evidence" value="ECO:0007669"/>
    <property type="project" value="UniProtKB-SubCell"/>
</dbReference>
<keyword evidence="3 8" id="KW-0479">Metal-binding</keyword>
<keyword evidence="5 8" id="KW-0658">Purine biosynthesis</keyword>
<dbReference type="Gene3D" id="3.90.650.10">
    <property type="entry name" value="PurM-like C-terminal domain"/>
    <property type="match status" value="2"/>
</dbReference>
<dbReference type="AlphaFoldDB" id="A0A7V4DXZ4"/>
<dbReference type="PANTHER" id="PTHR43555">
    <property type="entry name" value="PHOSPHORIBOSYLFORMYLGLYCINAMIDINE SYNTHASE SUBUNIT PURL"/>
    <property type="match status" value="1"/>
</dbReference>
<feature type="binding site" evidence="8">
    <location>
        <begin position="301"/>
        <end position="303"/>
    </location>
    <ligand>
        <name>substrate</name>
    </ligand>
</feature>
<dbReference type="SUPFAM" id="SSF56042">
    <property type="entry name" value="PurM C-terminal domain-like"/>
    <property type="match status" value="2"/>
</dbReference>
<comment type="pathway">
    <text evidence="8">Purine metabolism; IMP biosynthesis via de novo pathway; 5-amino-1-(5-phospho-D-ribosyl)imidazole from N(2)-formyl-N(1)-(5-phospho-D-ribosyl)glycinamide: step 1/2.</text>
</comment>
<evidence type="ECO:0000256" key="4">
    <source>
        <dbReference type="ARBA" id="ARBA00022741"/>
    </source>
</evidence>
<dbReference type="SUPFAM" id="SSF55326">
    <property type="entry name" value="PurM N-terminal domain-like"/>
    <property type="match status" value="2"/>
</dbReference>
<keyword evidence="4 8" id="KW-0547">Nucleotide-binding</keyword>
<evidence type="ECO:0000256" key="6">
    <source>
        <dbReference type="ARBA" id="ARBA00022840"/>
    </source>
</evidence>
<feature type="domain" description="PurM-like C-terminal" evidence="10">
    <location>
        <begin position="191"/>
        <end position="344"/>
    </location>
</feature>
<dbReference type="Gene3D" id="3.30.1330.10">
    <property type="entry name" value="PurM-like, N-terminal domain"/>
    <property type="match status" value="2"/>
</dbReference>
<dbReference type="InterPro" id="IPR010918">
    <property type="entry name" value="PurM-like_C_dom"/>
</dbReference>
<dbReference type="UniPathway" id="UPA00074">
    <property type="reaction ID" value="UER00128"/>
</dbReference>
<evidence type="ECO:0000256" key="1">
    <source>
        <dbReference type="ARBA" id="ARBA00022490"/>
    </source>
</evidence>
<dbReference type="GO" id="GO:0004642">
    <property type="term" value="F:phosphoribosylformylglycinamidine synthase activity"/>
    <property type="evidence" value="ECO:0007669"/>
    <property type="project" value="UniProtKB-UniRule"/>
</dbReference>
<feature type="domain" description="PurM-like C-terminal" evidence="10">
    <location>
        <begin position="558"/>
        <end position="694"/>
    </location>
</feature>
<comment type="catalytic activity">
    <reaction evidence="8">
        <text>N(2)-formyl-N(1)-(5-phospho-beta-D-ribosyl)glycinamide + L-glutamine + ATP + H2O = 2-formamido-N(1)-(5-O-phospho-beta-D-ribosyl)acetamidine + L-glutamate + ADP + phosphate + H(+)</text>
        <dbReference type="Rhea" id="RHEA:17129"/>
        <dbReference type="ChEBI" id="CHEBI:15377"/>
        <dbReference type="ChEBI" id="CHEBI:15378"/>
        <dbReference type="ChEBI" id="CHEBI:29985"/>
        <dbReference type="ChEBI" id="CHEBI:30616"/>
        <dbReference type="ChEBI" id="CHEBI:43474"/>
        <dbReference type="ChEBI" id="CHEBI:58359"/>
        <dbReference type="ChEBI" id="CHEBI:147286"/>
        <dbReference type="ChEBI" id="CHEBI:147287"/>
        <dbReference type="ChEBI" id="CHEBI:456216"/>
        <dbReference type="EC" id="6.3.5.3"/>
    </reaction>
</comment>
<dbReference type="NCBIfam" id="TIGR01736">
    <property type="entry name" value="FGAM_synth_II"/>
    <property type="match status" value="1"/>
</dbReference>
<sequence length="712" mass="79240">MGVFGLKEEEIKHAIELLGREPNDVEWSVISVIWSEHCSYKHSRKYLKDFLTKAEWVEQGPGENAGIINLGDGYRVVFKIESHNHPSAVEPFQGAATGVGGIVRDILAIGARPIALLDSLRFGPIEKGRNKYLFEGVVGGISFYGNCIGVPVVGGEIVFEDCYSSNPLVNVMCVGLLGPEQKSYRGKAEGKGNLLLLVGARTGRDGLQGASFASEKLDDEVHKKRPSVQVGDPFLGKLLIESCLEAASTDGVVGIQDLGAAGLVSSLSESARRGRSGVKVYLDKVPQREENMTAEEILLSESQERMLLVIRPEKAEEIISIFKKWDLEAEIIGEVIEEEKFIVYFKGEKVVDLPTELLVDGSLIFDPPYKEYKVPNLSSDLRSLIKKEHIEKFMNNAINDLSLKEKIYRQYDYSVQTNTVLPPGFGDASVLRIKGTNKGIAVVTDGNGRYCYLNPKRGAMYAVAEACRNILCVGGRPLAITDGLNFGDPDEPEVFYQFREVVKGINLASRTLEIPVVSGNVSFYNGQGEKKIFPTPIIGMVGVLEDLSYLIKPGLKVVGNRLYLIGDFSWLSLEGSRFIKDVFDKIEGEAPYVDLIWERKLKLFMEEIRKERDIIVSAHDVSEGGILVALLEMAFWGNKGVEVSLPSEKLDNLVGEGSGLIIVEVNKDREDEYMEFIKKYELKTHKMGEVVEKDFIIEPFIKEDINEFYQRR</sequence>
<comment type="function">
    <text evidence="8">Part of the phosphoribosylformylglycinamidine synthase complex involved in the purines biosynthetic pathway. Catalyzes the ATP-dependent conversion of formylglycinamide ribonucleotide (FGAR) and glutamine to yield formylglycinamidine ribonucleotide (FGAM) and glutamate. The FGAM synthase complex is composed of three subunits. PurQ produces an ammonia molecule by converting glutamine to glutamate. PurL transfers the ammonia molecule to FGAR to form FGAM in an ATP-dependent manner. PurS interacts with PurQ and PurL and is thought to assist in the transfer of the ammonia molecule from PurQ to PurL.</text>
</comment>
<dbReference type="Pfam" id="PF00586">
    <property type="entry name" value="AIRS"/>
    <property type="match status" value="2"/>
</dbReference>
<feature type="binding site" evidence="8">
    <location>
        <position position="522"/>
    </location>
    <ligand>
        <name>substrate</name>
    </ligand>
</feature>
<evidence type="ECO:0000259" key="9">
    <source>
        <dbReference type="Pfam" id="PF00586"/>
    </source>
</evidence>
<evidence type="ECO:0000256" key="7">
    <source>
        <dbReference type="ARBA" id="ARBA00022842"/>
    </source>
</evidence>
<gene>
    <name evidence="8 12" type="primary">purL</name>
    <name evidence="12" type="ORF">ENU78_03270</name>
</gene>
<dbReference type="CDD" id="cd02203">
    <property type="entry name" value="PurL_repeat1"/>
    <property type="match status" value="1"/>
</dbReference>
<dbReference type="Pfam" id="PF18072">
    <property type="entry name" value="FGAR-AT_linker"/>
    <property type="match status" value="1"/>
</dbReference>
<evidence type="ECO:0000259" key="11">
    <source>
        <dbReference type="Pfam" id="PF18072"/>
    </source>
</evidence>
<dbReference type="CDD" id="cd02204">
    <property type="entry name" value="PurL_repeat2"/>
    <property type="match status" value="1"/>
</dbReference>
<evidence type="ECO:0000259" key="10">
    <source>
        <dbReference type="Pfam" id="PF02769"/>
    </source>
</evidence>
<keyword evidence="1 8" id="KW-0963">Cytoplasm</keyword>
<protein>
    <recommendedName>
        <fullName evidence="8">Phosphoribosylformylglycinamidine synthase subunit PurL</fullName>
        <shortName evidence="8">FGAM synthase</shortName>
        <ecNumber evidence="8">6.3.5.3</ecNumber>
    </recommendedName>
    <alternativeName>
        <fullName evidence="8">Formylglycinamide ribonucleotide amidotransferase subunit II</fullName>
        <shortName evidence="8">FGAR amidotransferase II</shortName>
        <shortName evidence="8">FGAR-AT II</shortName>
    </alternativeName>
    <alternativeName>
        <fullName evidence="8">Glutamine amidotransferase PurL</fullName>
    </alternativeName>
    <alternativeName>
        <fullName evidence="8">Phosphoribosylformylglycinamidine synthase subunit II</fullName>
    </alternativeName>
</protein>
<dbReference type="GO" id="GO:0006189">
    <property type="term" value="P:'de novo' IMP biosynthetic process"/>
    <property type="evidence" value="ECO:0007669"/>
    <property type="project" value="UniProtKB-UniRule"/>
</dbReference>
<feature type="domain" description="PurM-like N-terminal" evidence="9">
    <location>
        <begin position="427"/>
        <end position="543"/>
    </location>
</feature>
<comment type="similarity">
    <text evidence="8">Belongs to the FGAMS family.</text>
</comment>
<feature type="domain" description="Phosphoribosylformylglycinamidine synthase linker" evidence="11">
    <location>
        <begin position="4"/>
        <end position="41"/>
    </location>
</feature>
<comment type="subcellular location">
    <subcellularLocation>
        <location evidence="8">Cytoplasm</location>
    </subcellularLocation>
</comment>
<evidence type="ECO:0000256" key="5">
    <source>
        <dbReference type="ARBA" id="ARBA00022755"/>
    </source>
</evidence>
<feature type="binding site" evidence="8">
    <location>
        <position position="79"/>
    </location>
    <ligand>
        <name>ATP</name>
        <dbReference type="ChEBI" id="CHEBI:30616"/>
    </ligand>
</feature>
<feature type="domain" description="PurM-like N-terminal" evidence="9">
    <location>
        <begin position="62"/>
        <end position="176"/>
    </location>
</feature>
<dbReference type="EC" id="6.3.5.3" evidence="8"/>
<feature type="binding site" evidence="8">
    <location>
        <position position="520"/>
    </location>
    <ligand>
        <name>Mg(2+)</name>
        <dbReference type="ChEBI" id="CHEBI:18420"/>
        <label>1</label>
    </ligand>
</feature>